<accession>A0A194XE88</accession>
<dbReference type="Gene3D" id="4.10.240.10">
    <property type="entry name" value="Zn(2)-C6 fungal-type DNA-binding domain"/>
    <property type="match status" value="1"/>
</dbReference>
<dbReference type="PANTHER" id="PTHR47840:SF1">
    <property type="entry name" value="ZN(II)2CYS6 TRANSCRIPTION FACTOR (EUROFUNG)"/>
    <property type="match status" value="1"/>
</dbReference>
<dbReference type="AlphaFoldDB" id="A0A194XE88"/>
<dbReference type="InterPro" id="IPR036864">
    <property type="entry name" value="Zn2-C6_fun-type_DNA-bd_sf"/>
</dbReference>
<dbReference type="PROSITE" id="PS00463">
    <property type="entry name" value="ZN2_CY6_FUNGAL_1"/>
    <property type="match status" value="1"/>
</dbReference>
<feature type="region of interest" description="Disordered" evidence="4">
    <location>
        <begin position="102"/>
        <end position="135"/>
    </location>
</feature>
<dbReference type="STRING" id="149040.A0A194XE88"/>
<feature type="region of interest" description="Disordered" evidence="4">
    <location>
        <begin position="1"/>
        <end position="29"/>
    </location>
</feature>
<dbReference type="SMART" id="SM00066">
    <property type="entry name" value="GAL4"/>
    <property type="match status" value="1"/>
</dbReference>
<evidence type="ECO:0000256" key="1">
    <source>
        <dbReference type="ARBA" id="ARBA00023015"/>
    </source>
</evidence>
<dbReference type="RefSeq" id="XP_018072432.1">
    <property type="nucleotide sequence ID" value="XM_018209228.1"/>
</dbReference>
<dbReference type="SUPFAM" id="SSF57701">
    <property type="entry name" value="Zn2/Cys6 DNA-binding domain"/>
    <property type="match status" value="1"/>
</dbReference>
<keyword evidence="3" id="KW-0539">Nucleus</keyword>
<evidence type="ECO:0000313" key="6">
    <source>
        <dbReference type="EMBL" id="KUJ18077.1"/>
    </source>
</evidence>
<dbReference type="OrthoDB" id="5392779at2759"/>
<sequence length="157" mass="17346">MAEAGDDNSGSRSADGEPPRKRVRKGTKSCWECKRRKVKCQLSTEDVPVCSGCLTRGTTCLSQEYPEERDPSSGTNVGERLGRIEQVLEKLVAKIEQYEEEENTAQKMLTPDSLSNNDVPTPYSGTANSNTQTDTAPFMHLFDSSMVRINVLKGRKG</sequence>
<gene>
    <name evidence="6" type="ORF">LY89DRAFT_583698</name>
</gene>
<dbReference type="PANTHER" id="PTHR47840">
    <property type="entry name" value="ZN(II)2CYS6 TRANSCRIPTION FACTOR (EUROFUNG)-RELATED"/>
    <property type="match status" value="1"/>
</dbReference>
<dbReference type="Pfam" id="PF00172">
    <property type="entry name" value="Zn_clus"/>
    <property type="match status" value="1"/>
</dbReference>
<dbReference type="EMBL" id="KQ947413">
    <property type="protein sequence ID" value="KUJ18077.1"/>
    <property type="molecule type" value="Genomic_DNA"/>
</dbReference>
<evidence type="ECO:0000313" key="7">
    <source>
        <dbReference type="Proteomes" id="UP000070700"/>
    </source>
</evidence>
<evidence type="ECO:0000256" key="2">
    <source>
        <dbReference type="ARBA" id="ARBA00023163"/>
    </source>
</evidence>
<dbReference type="InterPro" id="IPR001138">
    <property type="entry name" value="Zn2Cys6_DnaBD"/>
</dbReference>
<keyword evidence="2" id="KW-0804">Transcription</keyword>
<dbReference type="GO" id="GO:0008270">
    <property type="term" value="F:zinc ion binding"/>
    <property type="evidence" value="ECO:0007669"/>
    <property type="project" value="InterPro"/>
</dbReference>
<name>A0A194XE88_MOLSC</name>
<dbReference type="GeneID" id="28818954"/>
<feature type="compositionally biased region" description="Polar residues" evidence="4">
    <location>
        <begin position="112"/>
        <end position="135"/>
    </location>
</feature>
<dbReference type="KEGG" id="psco:LY89DRAFT_583698"/>
<evidence type="ECO:0000259" key="5">
    <source>
        <dbReference type="PROSITE" id="PS50048"/>
    </source>
</evidence>
<dbReference type="PROSITE" id="PS50048">
    <property type="entry name" value="ZN2_CY6_FUNGAL_2"/>
    <property type="match status" value="1"/>
</dbReference>
<reference evidence="6 7" key="1">
    <citation type="submission" date="2015-10" db="EMBL/GenBank/DDBJ databases">
        <title>Full genome of DAOMC 229536 Phialocephala scopiformis, a fungal endophyte of spruce producing the potent anti-insectan compound rugulosin.</title>
        <authorList>
            <consortium name="DOE Joint Genome Institute"/>
            <person name="Walker A.K."/>
            <person name="Frasz S.L."/>
            <person name="Seifert K.A."/>
            <person name="Miller J.D."/>
            <person name="Mondo S.J."/>
            <person name="Labutti K."/>
            <person name="Lipzen A."/>
            <person name="Dockter R."/>
            <person name="Kennedy M."/>
            <person name="Grigoriev I.V."/>
            <person name="Spatafora J.W."/>
        </authorList>
    </citation>
    <scope>NUCLEOTIDE SEQUENCE [LARGE SCALE GENOMIC DNA]</scope>
    <source>
        <strain evidence="6 7">CBS 120377</strain>
    </source>
</reference>
<evidence type="ECO:0000256" key="4">
    <source>
        <dbReference type="SAM" id="MobiDB-lite"/>
    </source>
</evidence>
<protein>
    <recommendedName>
        <fullName evidence="5">Zn(2)-C6 fungal-type domain-containing protein</fullName>
    </recommendedName>
</protein>
<feature type="domain" description="Zn(2)-C6 fungal-type" evidence="5">
    <location>
        <begin position="29"/>
        <end position="60"/>
    </location>
</feature>
<evidence type="ECO:0000256" key="3">
    <source>
        <dbReference type="ARBA" id="ARBA00023242"/>
    </source>
</evidence>
<organism evidence="6 7">
    <name type="scientific">Mollisia scopiformis</name>
    <name type="common">Conifer needle endophyte fungus</name>
    <name type="synonym">Phialocephala scopiformis</name>
    <dbReference type="NCBI Taxonomy" id="149040"/>
    <lineage>
        <taxon>Eukaryota</taxon>
        <taxon>Fungi</taxon>
        <taxon>Dikarya</taxon>
        <taxon>Ascomycota</taxon>
        <taxon>Pezizomycotina</taxon>
        <taxon>Leotiomycetes</taxon>
        <taxon>Helotiales</taxon>
        <taxon>Mollisiaceae</taxon>
        <taxon>Mollisia</taxon>
    </lineage>
</organism>
<proteinExistence type="predicted"/>
<dbReference type="InParanoid" id="A0A194XE88"/>
<keyword evidence="1" id="KW-0805">Transcription regulation</keyword>
<dbReference type="GO" id="GO:0000981">
    <property type="term" value="F:DNA-binding transcription factor activity, RNA polymerase II-specific"/>
    <property type="evidence" value="ECO:0007669"/>
    <property type="project" value="InterPro"/>
</dbReference>
<dbReference type="Proteomes" id="UP000070700">
    <property type="component" value="Unassembled WGS sequence"/>
</dbReference>
<dbReference type="CDD" id="cd00067">
    <property type="entry name" value="GAL4"/>
    <property type="match status" value="1"/>
</dbReference>
<keyword evidence="7" id="KW-1185">Reference proteome</keyword>